<evidence type="ECO:0000256" key="2">
    <source>
        <dbReference type="ARBA" id="ARBA00023015"/>
    </source>
</evidence>
<dbReference type="InterPro" id="IPR038945">
    <property type="entry name" value="MBD13-like"/>
</dbReference>
<keyword evidence="3" id="KW-0238">DNA-binding</keyword>
<evidence type="ECO:0000256" key="5">
    <source>
        <dbReference type="ARBA" id="ARBA00023242"/>
    </source>
</evidence>
<evidence type="ECO:0000256" key="6">
    <source>
        <dbReference type="SAM" id="MobiDB-lite"/>
    </source>
</evidence>
<keyword evidence="4" id="KW-0804">Transcription</keyword>
<dbReference type="Pfam" id="PF01429">
    <property type="entry name" value="MBD"/>
    <property type="match status" value="2"/>
</dbReference>
<evidence type="ECO:0000256" key="4">
    <source>
        <dbReference type="ARBA" id="ARBA00023163"/>
    </source>
</evidence>
<dbReference type="PANTHER" id="PTHR34067">
    <property type="entry name" value="OS04G0193200 PROTEIN"/>
    <property type="match status" value="1"/>
</dbReference>
<protein>
    <recommendedName>
        <fullName evidence="7">MBD domain-containing protein</fullName>
    </recommendedName>
</protein>
<dbReference type="PANTHER" id="PTHR34067:SF20">
    <property type="entry name" value="OS08G0206700 PROTEIN"/>
    <property type="match status" value="1"/>
</dbReference>
<dbReference type="EMBL" id="JBEAFC010000005">
    <property type="protein sequence ID" value="KAL1556831.1"/>
    <property type="molecule type" value="Genomic_DNA"/>
</dbReference>
<dbReference type="SUPFAM" id="SSF54171">
    <property type="entry name" value="DNA-binding domain"/>
    <property type="match status" value="2"/>
</dbReference>
<feature type="region of interest" description="Disordered" evidence="6">
    <location>
        <begin position="505"/>
        <end position="547"/>
    </location>
</feature>
<keyword evidence="5" id="KW-0539">Nucleus</keyword>
<dbReference type="Proteomes" id="UP001567538">
    <property type="component" value="Unassembled WGS sequence"/>
</dbReference>
<feature type="compositionally biased region" description="Polar residues" evidence="6">
    <location>
        <begin position="528"/>
        <end position="547"/>
    </location>
</feature>
<evidence type="ECO:0000313" key="9">
    <source>
        <dbReference type="Proteomes" id="UP001567538"/>
    </source>
</evidence>
<dbReference type="InterPro" id="IPR001739">
    <property type="entry name" value="Methyl_CpG_DNA-bd"/>
</dbReference>
<dbReference type="PROSITE" id="PS50982">
    <property type="entry name" value="MBD"/>
    <property type="match status" value="2"/>
</dbReference>
<evidence type="ECO:0000256" key="1">
    <source>
        <dbReference type="ARBA" id="ARBA00004123"/>
    </source>
</evidence>
<evidence type="ECO:0000313" key="8">
    <source>
        <dbReference type="EMBL" id="KAL1556831.1"/>
    </source>
</evidence>
<gene>
    <name evidence="8" type="ORF">AAHA92_12403</name>
</gene>
<evidence type="ECO:0000259" key="7">
    <source>
        <dbReference type="PROSITE" id="PS50982"/>
    </source>
</evidence>
<evidence type="ECO:0000256" key="3">
    <source>
        <dbReference type="ARBA" id="ARBA00023125"/>
    </source>
</evidence>
<comment type="caution">
    <text evidence="8">The sequence shown here is derived from an EMBL/GenBank/DDBJ whole genome shotgun (WGS) entry which is preliminary data.</text>
</comment>
<feature type="compositionally biased region" description="Low complexity" evidence="6">
    <location>
        <begin position="639"/>
        <end position="649"/>
    </location>
</feature>
<dbReference type="AlphaFoldDB" id="A0ABD1HK43"/>
<dbReference type="Gene3D" id="3.30.890.10">
    <property type="entry name" value="Methyl-cpg-binding Protein 2, Chain A"/>
    <property type="match status" value="3"/>
</dbReference>
<sequence>MVVADSPEWLPPGFTVKTKYRSGKKFKYYLHVATGKKYNSKNEVIRCAAENNKNLHVTPLTKNADVNGPSSVSKVDAISEKTNDSAWLPNGWTVEERRRKSGSAAGSSYKIYTELSTGSKFYSKASITRYLDDIARTDVITTQNNIDKVDDPLPDTSLHISPMRNIGSISLKKRKADSLIKIDNVDETVPGKLPQILSTTSTDGTYEQRRNGNSLVKKIDNVGEPFPGMSPQAISTANKDGIRKMKKKIGSFVTVAVECTTDVDLPEGWIKEIRTSKSGNKIRKDPFYTDPVSGYMFRSKPDALRYLKTNDIRSCACKPLKRELDDIKSMENRNHSSTQAKLKGQLFHGEESNVGAEISADSGMDTMKREEVDQENSNKSAEMGNNPEPESEVSKKGVKVMAVDAFTSSAGSDPLTNQQLPESGVRNKVGSRKSKKRESGTPLRISRRLAGSEPEMQLNLDLNEHSLRESTAKEVDASPIVPHVASDIPKTSNIQLAKEVVEKADIGGGETRQDVNQPKEVEKPPPTECSTVPEEQSGATATASTNPLVDGQQLHASQLCYDFGDTWTDPLEFALKTLKGELPIEDTLTFPSCFGEPLDTTFSQIDGCLKQSQFDVPINFQSEFPCHSESSKKQNAVDPAPATAPSSFSAHGFSCSGGFNLQPNAEVRKKDSQTKFNP</sequence>
<feature type="compositionally biased region" description="Polar residues" evidence="6">
    <location>
        <begin position="408"/>
        <end position="421"/>
    </location>
</feature>
<feature type="region of interest" description="Disordered" evidence="6">
    <location>
        <begin position="408"/>
        <end position="456"/>
    </location>
</feature>
<feature type="compositionally biased region" description="Basic and acidic residues" evidence="6">
    <location>
        <begin position="505"/>
        <end position="525"/>
    </location>
</feature>
<feature type="domain" description="MBD" evidence="7">
    <location>
        <begin position="255"/>
        <end position="327"/>
    </location>
</feature>
<feature type="region of interest" description="Disordered" evidence="6">
    <location>
        <begin position="349"/>
        <end position="396"/>
    </location>
</feature>
<reference evidence="8 9" key="1">
    <citation type="submission" date="2024-06" db="EMBL/GenBank/DDBJ databases">
        <title>A chromosome level genome sequence of Diviner's sage (Salvia divinorum).</title>
        <authorList>
            <person name="Ford S.A."/>
            <person name="Ro D.-K."/>
            <person name="Ness R.W."/>
            <person name="Phillips M.A."/>
        </authorList>
    </citation>
    <scope>NUCLEOTIDE SEQUENCE [LARGE SCALE GENOMIC DNA]</scope>
    <source>
        <strain evidence="8">SAF-2024a</strain>
        <tissue evidence="8">Leaf</tissue>
    </source>
</reference>
<keyword evidence="2" id="KW-0805">Transcription regulation</keyword>
<proteinExistence type="predicted"/>
<dbReference type="GO" id="GO:0005634">
    <property type="term" value="C:nucleus"/>
    <property type="evidence" value="ECO:0007669"/>
    <property type="project" value="UniProtKB-SubCell"/>
</dbReference>
<comment type="subcellular location">
    <subcellularLocation>
        <location evidence="1">Nucleus</location>
    </subcellularLocation>
</comment>
<feature type="region of interest" description="Disordered" evidence="6">
    <location>
        <begin position="629"/>
        <end position="649"/>
    </location>
</feature>
<keyword evidence="9" id="KW-1185">Reference proteome</keyword>
<dbReference type="InterPro" id="IPR016177">
    <property type="entry name" value="DNA-bd_dom_sf"/>
</dbReference>
<organism evidence="8 9">
    <name type="scientific">Salvia divinorum</name>
    <name type="common">Maria pastora</name>
    <name type="synonym">Diviner's sage</name>
    <dbReference type="NCBI Taxonomy" id="28513"/>
    <lineage>
        <taxon>Eukaryota</taxon>
        <taxon>Viridiplantae</taxon>
        <taxon>Streptophyta</taxon>
        <taxon>Embryophyta</taxon>
        <taxon>Tracheophyta</taxon>
        <taxon>Spermatophyta</taxon>
        <taxon>Magnoliopsida</taxon>
        <taxon>eudicotyledons</taxon>
        <taxon>Gunneridae</taxon>
        <taxon>Pentapetalae</taxon>
        <taxon>asterids</taxon>
        <taxon>lamiids</taxon>
        <taxon>Lamiales</taxon>
        <taxon>Lamiaceae</taxon>
        <taxon>Nepetoideae</taxon>
        <taxon>Mentheae</taxon>
        <taxon>Salviinae</taxon>
        <taxon>Salvia</taxon>
        <taxon>Salvia subgen. Calosphace</taxon>
    </lineage>
</organism>
<accession>A0ABD1HK43</accession>
<name>A0ABD1HK43_SALDI</name>
<feature type="domain" description="MBD" evidence="7">
    <location>
        <begin position="78"/>
        <end position="151"/>
    </location>
</feature>
<dbReference type="GO" id="GO:0003677">
    <property type="term" value="F:DNA binding"/>
    <property type="evidence" value="ECO:0007669"/>
    <property type="project" value="UniProtKB-KW"/>
</dbReference>